<gene>
    <name evidence="1" type="ordered locus">Clos_1928</name>
</gene>
<reference evidence="2" key="1">
    <citation type="submission" date="2007-10" db="EMBL/GenBank/DDBJ databases">
        <title>Complete genome of Alkaliphilus oremlandii OhILAs.</title>
        <authorList>
            <person name="Copeland A."/>
            <person name="Lucas S."/>
            <person name="Lapidus A."/>
            <person name="Barry K."/>
            <person name="Detter J.C."/>
            <person name="Glavina del Rio T."/>
            <person name="Hammon N."/>
            <person name="Israni S."/>
            <person name="Dalin E."/>
            <person name="Tice H."/>
            <person name="Pitluck S."/>
            <person name="Chain P."/>
            <person name="Malfatti S."/>
            <person name="Shin M."/>
            <person name="Vergez L."/>
            <person name="Schmutz J."/>
            <person name="Larimer F."/>
            <person name="Land M."/>
            <person name="Hauser L."/>
            <person name="Kyrpides N."/>
            <person name="Mikhailova N."/>
            <person name="Stolz J.F."/>
            <person name="Dawson A."/>
            <person name="Fisher E."/>
            <person name="Crable B."/>
            <person name="Perera E."/>
            <person name="Lisak J."/>
            <person name="Ranganathan M."/>
            <person name="Basu P."/>
            <person name="Richardson P."/>
        </authorList>
    </citation>
    <scope>NUCLEOTIDE SEQUENCE [LARGE SCALE GENOMIC DNA]</scope>
    <source>
        <strain evidence="2">OhILAs</strain>
    </source>
</reference>
<proteinExistence type="predicted"/>
<dbReference type="Proteomes" id="UP000000269">
    <property type="component" value="Chromosome"/>
</dbReference>
<dbReference type="HOGENOM" id="CLU_137736_0_0_9"/>
<dbReference type="eggNOG" id="ENOG503399C">
    <property type="taxonomic scope" value="Bacteria"/>
</dbReference>
<evidence type="ECO:0000313" key="1">
    <source>
        <dbReference type="EMBL" id="ABW19467.1"/>
    </source>
</evidence>
<dbReference type="OrthoDB" id="1797524at2"/>
<dbReference type="KEGG" id="aoe:Clos_1928"/>
<protein>
    <submittedName>
        <fullName evidence="1">Uncharacterized protein</fullName>
    </submittedName>
</protein>
<dbReference type="EMBL" id="CP000853">
    <property type="protein sequence ID" value="ABW19467.1"/>
    <property type="molecule type" value="Genomic_DNA"/>
</dbReference>
<evidence type="ECO:0000313" key="2">
    <source>
        <dbReference type="Proteomes" id="UP000000269"/>
    </source>
</evidence>
<name>A8MI35_ALKOO</name>
<sequence length="162" mass="19195">MSRFQFLASDRMLMEVKNPYRELISINEAIIRNIKIPDLVMDSTEIDRDKKFIVACDSEEQLNALEIKNDMYYSSEYAKQYSNKLYFSELRFRYTEKRAEQLLDYLKGQINDLQEIELWSIWLGEEDATASIKSKNINELTIKDLAFLNKSANKQRCLIIKK</sequence>
<dbReference type="AlphaFoldDB" id="A8MI35"/>
<dbReference type="RefSeq" id="WP_012159779.1">
    <property type="nucleotide sequence ID" value="NC_009922.1"/>
</dbReference>
<organism evidence="1 2">
    <name type="scientific">Alkaliphilus oremlandii (strain OhILAs)</name>
    <name type="common">Clostridium oremlandii (strain OhILAs)</name>
    <dbReference type="NCBI Taxonomy" id="350688"/>
    <lineage>
        <taxon>Bacteria</taxon>
        <taxon>Bacillati</taxon>
        <taxon>Bacillota</taxon>
        <taxon>Clostridia</taxon>
        <taxon>Peptostreptococcales</taxon>
        <taxon>Natronincolaceae</taxon>
        <taxon>Alkaliphilus</taxon>
    </lineage>
</organism>
<keyword evidence="2" id="KW-1185">Reference proteome</keyword>
<accession>A8MI35</accession>